<dbReference type="GO" id="GO:0005874">
    <property type="term" value="C:microtubule"/>
    <property type="evidence" value="ECO:0007669"/>
    <property type="project" value="UniProtKB-KW"/>
</dbReference>
<dbReference type="OrthoDB" id="123929at2759"/>
<protein>
    <recommendedName>
        <fullName evidence="8">Kinesin motor domain-containing protein</fullName>
    </recommendedName>
</protein>
<dbReference type="Proteomes" id="UP000030762">
    <property type="component" value="Unassembled WGS sequence"/>
</dbReference>
<sequence>MDLSGPTAAEAETQRRLSYGPPTPTAPKKPVDKVQIYVRLRPAMDAADVFRVVSDTCLVATTPRVSRLNESVVTFHFSQVFRPETTQQELFAKTTQSIVEEALDGKNGLVFAYGVTNSGKTYTILGSNENPGILPETFAYLFQHTDDYDVTASYLEIYNEKVYDLMAPANPKRAFLQLQEKDGRVHVKDLEERRILSFDDAKATLEYGQKNRQVAETRCNTDSSRSHCVFSLQIYRKSEPSRLWSKVALRGLSRRSTRRLQISIVDLAGCERGAKTGASGLRLQEASNINKSLMNLNQCLETLRWNQQNPKAKRPVPFRSSKLTRLFQESLVGGHTRAGRIIMIVAVNPSNLEFEETLRTLEYGAIAKDVVTAPIRARKSVAKQEYDTDGHKKRKRPSMPARMTENAPPNTTQDDKAVLVKKKMLKRAPARVTLLPRKSVAAAESKSPELALLREENQALQKELQAKDAAHFQQEVRVRKKLVTEMTQQMHDLKAAHEERIAELSAELATTKAQVLSLTDDKWKLEALCEKLQEQVDECEDEIKRMEARHADELAEYQTF</sequence>
<evidence type="ECO:0000256" key="1">
    <source>
        <dbReference type="ARBA" id="ARBA00022701"/>
    </source>
</evidence>
<evidence type="ECO:0000313" key="10">
    <source>
        <dbReference type="Proteomes" id="UP000030762"/>
    </source>
</evidence>
<keyword evidence="4 5" id="KW-0505">Motor protein</keyword>
<dbReference type="SUPFAM" id="SSF52540">
    <property type="entry name" value="P-loop containing nucleoside triphosphate hydrolases"/>
    <property type="match status" value="1"/>
</dbReference>
<keyword evidence="1" id="KW-0493">Microtubule</keyword>
<feature type="coiled-coil region" evidence="6">
    <location>
        <begin position="494"/>
        <end position="556"/>
    </location>
</feature>
<keyword evidence="3 5" id="KW-0067">ATP-binding</keyword>
<evidence type="ECO:0000259" key="8">
    <source>
        <dbReference type="PROSITE" id="PS50067"/>
    </source>
</evidence>
<name>T0R656_SAPDV</name>
<dbReference type="InterPro" id="IPR027640">
    <property type="entry name" value="Kinesin-like_fam"/>
</dbReference>
<keyword evidence="10" id="KW-1185">Reference proteome</keyword>
<dbReference type="PROSITE" id="PS50067">
    <property type="entry name" value="KINESIN_MOTOR_2"/>
    <property type="match status" value="1"/>
</dbReference>
<dbReference type="InParanoid" id="T0R656"/>
<feature type="region of interest" description="Disordered" evidence="7">
    <location>
        <begin position="1"/>
        <end position="30"/>
    </location>
</feature>
<evidence type="ECO:0000256" key="5">
    <source>
        <dbReference type="PROSITE-ProRule" id="PRU00283"/>
    </source>
</evidence>
<dbReference type="RefSeq" id="XP_008604485.1">
    <property type="nucleotide sequence ID" value="XM_008606263.1"/>
</dbReference>
<feature type="binding site" evidence="5">
    <location>
        <begin position="114"/>
        <end position="121"/>
    </location>
    <ligand>
        <name>ATP</name>
        <dbReference type="ChEBI" id="CHEBI:30616"/>
    </ligand>
</feature>
<dbReference type="GeneID" id="19941498"/>
<dbReference type="GO" id="GO:0005524">
    <property type="term" value="F:ATP binding"/>
    <property type="evidence" value="ECO:0007669"/>
    <property type="project" value="UniProtKB-UniRule"/>
</dbReference>
<dbReference type="PRINTS" id="PR00380">
    <property type="entry name" value="KINESINHEAVY"/>
</dbReference>
<dbReference type="GO" id="GO:0003777">
    <property type="term" value="F:microtubule motor activity"/>
    <property type="evidence" value="ECO:0007669"/>
    <property type="project" value="InterPro"/>
</dbReference>
<dbReference type="PANTHER" id="PTHR24115">
    <property type="entry name" value="KINESIN-RELATED"/>
    <property type="match status" value="1"/>
</dbReference>
<proteinExistence type="inferred from homology"/>
<evidence type="ECO:0000256" key="3">
    <source>
        <dbReference type="ARBA" id="ARBA00022840"/>
    </source>
</evidence>
<gene>
    <name evidence="9" type="ORF">SDRG_00771</name>
</gene>
<dbReference type="GO" id="GO:0016887">
    <property type="term" value="F:ATP hydrolysis activity"/>
    <property type="evidence" value="ECO:0007669"/>
    <property type="project" value="TreeGrafter"/>
</dbReference>
<dbReference type="InterPro" id="IPR036961">
    <property type="entry name" value="Kinesin_motor_dom_sf"/>
</dbReference>
<dbReference type="Gene3D" id="3.40.850.10">
    <property type="entry name" value="Kinesin motor domain"/>
    <property type="match status" value="1"/>
</dbReference>
<feature type="region of interest" description="Disordered" evidence="7">
    <location>
        <begin position="382"/>
        <end position="414"/>
    </location>
</feature>
<comment type="similarity">
    <text evidence="5">Belongs to the TRAFAC class myosin-kinesin ATPase superfamily. Kinesin family.</text>
</comment>
<dbReference type="EMBL" id="JH767133">
    <property type="protein sequence ID" value="EQC41915.1"/>
    <property type="molecule type" value="Genomic_DNA"/>
</dbReference>
<keyword evidence="2 5" id="KW-0547">Nucleotide-binding</keyword>
<reference evidence="9 10" key="1">
    <citation type="submission" date="2012-04" db="EMBL/GenBank/DDBJ databases">
        <title>The Genome Sequence of Saprolegnia declina VS20.</title>
        <authorList>
            <consortium name="The Broad Institute Genome Sequencing Platform"/>
            <person name="Russ C."/>
            <person name="Nusbaum C."/>
            <person name="Tyler B."/>
            <person name="van West P."/>
            <person name="Dieguez-Uribeondo J."/>
            <person name="de Bruijn I."/>
            <person name="Tripathy S."/>
            <person name="Jiang R."/>
            <person name="Young S.K."/>
            <person name="Zeng Q."/>
            <person name="Gargeya S."/>
            <person name="Fitzgerald M."/>
            <person name="Haas B."/>
            <person name="Abouelleil A."/>
            <person name="Alvarado L."/>
            <person name="Arachchi H.M."/>
            <person name="Berlin A."/>
            <person name="Chapman S.B."/>
            <person name="Goldberg J."/>
            <person name="Griggs A."/>
            <person name="Gujja S."/>
            <person name="Hansen M."/>
            <person name="Howarth C."/>
            <person name="Imamovic A."/>
            <person name="Larimer J."/>
            <person name="McCowen C."/>
            <person name="Montmayeur A."/>
            <person name="Murphy C."/>
            <person name="Neiman D."/>
            <person name="Pearson M."/>
            <person name="Priest M."/>
            <person name="Roberts A."/>
            <person name="Saif S."/>
            <person name="Shea T."/>
            <person name="Sisk P."/>
            <person name="Sykes S."/>
            <person name="Wortman J."/>
            <person name="Nusbaum C."/>
            <person name="Birren B."/>
        </authorList>
    </citation>
    <scope>NUCLEOTIDE SEQUENCE [LARGE SCALE GENOMIC DNA]</scope>
    <source>
        <strain evidence="9 10">VS20</strain>
    </source>
</reference>
<dbReference type="Pfam" id="PF00225">
    <property type="entry name" value="Kinesin"/>
    <property type="match status" value="1"/>
</dbReference>
<dbReference type="GO" id="GO:0008017">
    <property type="term" value="F:microtubule binding"/>
    <property type="evidence" value="ECO:0007669"/>
    <property type="project" value="InterPro"/>
</dbReference>
<dbReference type="SMART" id="SM00129">
    <property type="entry name" value="KISc"/>
    <property type="match status" value="1"/>
</dbReference>
<evidence type="ECO:0000256" key="4">
    <source>
        <dbReference type="ARBA" id="ARBA00023175"/>
    </source>
</evidence>
<accession>T0R656</accession>
<feature type="domain" description="Kinesin motor" evidence="8">
    <location>
        <begin position="33"/>
        <end position="370"/>
    </location>
</feature>
<evidence type="ECO:0000256" key="7">
    <source>
        <dbReference type="SAM" id="MobiDB-lite"/>
    </source>
</evidence>
<dbReference type="VEuPathDB" id="FungiDB:SDRG_00771"/>
<dbReference type="CDD" id="cd00106">
    <property type="entry name" value="KISc"/>
    <property type="match status" value="1"/>
</dbReference>
<dbReference type="AlphaFoldDB" id="T0R656"/>
<dbReference type="GO" id="GO:0005634">
    <property type="term" value="C:nucleus"/>
    <property type="evidence" value="ECO:0007669"/>
    <property type="project" value="TreeGrafter"/>
</dbReference>
<dbReference type="GO" id="GO:0007018">
    <property type="term" value="P:microtubule-based movement"/>
    <property type="evidence" value="ECO:0007669"/>
    <property type="project" value="InterPro"/>
</dbReference>
<keyword evidence="6" id="KW-0175">Coiled coil</keyword>
<dbReference type="eggNOG" id="KOG4280">
    <property type="taxonomic scope" value="Eukaryota"/>
</dbReference>
<evidence type="ECO:0000256" key="6">
    <source>
        <dbReference type="SAM" id="Coils"/>
    </source>
</evidence>
<dbReference type="GO" id="GO:0005871">
    <property type="term" value="C:kinesin complex"/>
    <property type="evidence" value="ECO:0007669"/>
    <property type="project" value="TreeGrafter"/>
</dbReference>
<dbReference type="PANTHER" id="PTHR24115:SF1008">
    <property type="entry name" value="KINESIN-LIKE PROTEIN SUBITO"/>
    <property type="match status" value="1"/>
</dbReference>
<dbReference type="STRING" id="1156394.T0R656"/>
<dbReference type="InterPro" id="IPR027417">
    <property type="entry name" value="P-loop_NTPase"/>
</dbReference>
<organism evidence="9 10">
    <name type="scientific">Saprolegnia diclina (strain VS20)</name>
    <dbReference type="NCBI Taxonomy" id="1156394"/>
    <lineage>
        <taxon>Eukaryota</taxon>
        <taxon>Sar</taxon>
        <taxon>Stramenopiles</taxon>
        <taxon>Oomycota</taxon>
        <taxon>Saprolegniomycetes</taxon>
        <taxon>Saprolegniales</taxon>
        <taxon>Saprolegniaceae</taxon>
        <taxon>Saprolegnia</taxon>
    </lineage>
</organism>
<dbReference type="InterPro" id="IPR001752">
    <property type="entry name" value="Kinesin_motor_dom"/>
</dbReference>
<evidence type="ECO:0000313" key="9">
    <source>
        <dbReference type="EMBL" id="EQC41915.1"/>
    </source>
</evidence>
<evidence type="ECO:0000256" key="2">
    <source>
        <dbReference type="ARBA" id="ARBA00022741"/>
    </source>
</evidence>
<dbReference type="OMA" id="IMDEQEV"/>